<accession>A0A1C1CZS6</accession>
<evidence type="ECO:0000313" key="2">
    <source>
        <dbReference type="EMBL" id="OCT54069.1"/>
    </source>
</evidence>
<reference evidence="3" key="1">
    <citation type="submission" date="2015-07" db="EMBL/GenBank/DDBJ databases">
        <authorList>
            <person name="Teixeira M.M."/>
            <person name="Souza R.C."/>
            <person name="Almeida L.G."/>
            <person name="Vicente V.A."/>
            <person name="de Hoog S."/>
            <person name="Bocca A.L."/>
            <person name="de Almeida S.R."/>
            <person name="Vasconcelos A.T."/>
            <person name="Felipe M.S."/>
        </authorList>
    </citation>
    <scope>NUCLEOTIDE SEQUENCE [LARGE SCALE GENOMIC DNA]</scope>
    <source>
        <strain evidence="3">KSF</strain>
    </source>
</reference>
<organism evidence="2 3">
    <name type="scientific">Cladophialophora carrionii</name>
    <dbReference type="NCBI Taxonomy" id="86049"/>
    <lineage>
        <taxon>Eukaryota</taxon>
        <taxon>Fungi</taxon>
        <taxon>Dikarya</taxon>
        <taxon>Ascomycota</taxon>
        <taxon>Pezizomycotina</taxon>
        <taxon>Eurotiomycetes</taxon>
        <taxon>Chaetothyriomycetidae</taxon>
        <taxon>Chaetothyriales</taxon>
        <taxon>Herpotrichiellaceae</taxon>
        <taxon>Cladophialophora</taxon>
    </lineage>
</organism>
<dbReference type="AlphaFoldDB" id="A0A1C1CZS6"/>
<feature type="region of interest" description="Disordered" evidence="1">
    <location>
        <begin position="130"/>
        <end position="155"/>
    </location>
</feature>
<gene>
    <name evidence="2" type="ORF">CLCR_10932</name>
</gene>
<dbReference type="eggNOG" id="ENOG502SU9X">
    <property type="taxonomic scope" value="Eukaryota"/>
</dbReference>
<dbReference type="EMBL" id="LGRB01000008">
    <property type="protein sequence ID" value="OCT54069.1"/>
    <property type="molecule type" value="Genomic_DNA"/>
</dbReference>
<keyword evidence="3" id="KW-1185">Reference proteome</keyword>
<dbReference type="Proteomes" id="UP000094526">
    <property type="component" value="Unassembled WGS sequence"/>
</dbReference>
<dbReference type="OrthoDB" id="5302289at2759"/>
<protein>
    <submittedName>
        <fullName evidence="2">Uncharacterized protein</fullName>
    </submittedName>
</protein>
<proteinExistence type="predicted"/>
<evidence type="ECO:0000256" key="1">
    <source>
        <dbReference type="SAM" id="MobiDB-lite"/>
    </source>
</evidence>
<name>A0A1C1CZS6_9EURO</name>
<comment type="caution">
    <text evidence="2">The sequence shown here is derived from an EMBL/GenBank/DDBJ whole genome shotgun (WGS) entry which is preliminary data.</text>
</comment>
<dbReference type="VEuPathDB" id="FungiDB:G647_00969"/>
<dbReference type="VEuPathDB" id="FungiDB:CLCR_10932"/>
<sequence>MSRTIEVTVRQALQTVQNSSTGEVDERVQRLLEAYLRQTWSRIQAQPDTYVMTDLEFAVLNHFRARAEYQNETARKAISRYWDSIRPSNGADSTDLRQMPEEGNTSRVSSMTRALSINLLLQEGFAPDRDQNWGRQFRPDASRSLKTLKEAHTRK</sequence>
<feature type="region of interest" description="Disordered" evidence="1">
    <location>
        <begin position="89"/>
        <end position="109"/>
    </location>
</feature>
<evidence type="ECO:0000313" key="3">
    <source>
        <dbReference type="Proteomes" id="UP000094526"/>
    </source>
</evidence>